<feature type="compositionally biased region" description="Basic and acidic residues" evidence="1">
    <location>
        <begin position="26"/>
        <end position="61"/>
    </location>
</feature>
<evidence type="ECO:0000256" key="1">
    <source>
        <dbReference type="SAM" id="MobiDB-lite"/>
    </source>
</evidence>
<sequence>MSPQENGESLTDKAKGPRKRLAIEGVNKDSARPEEPTEDDELRHKNDERNNDEAINERDSRPILPLPNHRNMSSFTLPNALEHSTTPTLQEIFPYGRMSSSRDEPADKPAGFTVPFTDQEYQVAKKSIDKDPTKYLAIVPYGGRAGWEHTFPAAEQAILAFLRGVDLPGKDNIELIPAKPAKAKKGFFDPPITLFISNFSQSQRDWLLWKRVFPLHEPGATFTYPNWFIMKLCGDAVRAGAEVQKLNALAVVKERVWQSLKVQTAIRSFMKSNPGAKLTRRSTSPLHATVNATESFRIIYIEPDTHRTYEKATKDDDRHVYIILGYPISTNKVEQDAFKSQIKNITGYTVGMRFMKPNGEGAGCVWCKSDLHASQKCPLPNVGEGWYGPTSDELSCIAQRAKTWTNPLLPRITKPKAEELVDEAEMAPGVVEVEGSRGNQGRGYGRRNEYEEHSSRSHYEPNGHDNRYEQRNYYRWD</sequence>
<accession>A0A6A4HI86</accession>
<dbReference type="AlphaFoldDB" id="A0A6A4HI86"/>
<feature type="compositionally biased region" description="Polar residues" evidence="1">
    <location>
        <begin position="70"/>
        <end position="85"/>
    </location>
</feature>
<dbReference type="Proteomes" id="UP000799118">
    <property type="component" value="Unassembled WGS sequence"/>
</dbReference>
<name>A0A6A4HI86_9AGAR</name>
<feature type="compositionally biased region" description="Basic and acidic residues" evidence="1">
    <location>
        <begin position="446"/>
        <end position="477"/>
    </location>
</feature>
<gene>
    <name evidence="2" type="ORF">BT96DRAFT_941385</name>
</gene>
<evidence type="ECO:0000313" key="2">
    <source>
        <dbReference type="EMBL" id="KAE9396837.1"/>
    </source>
</evidence>
<reference evidence="2" key="1">
    <citation type="journal article" date="2019" name="Environ. Microbiol.">
        <title>Fungal ecological strategies reflected in gene transcription - a case study of two litter decomposers.</title>
        <authorList>
            <person name="Barbi F."/>
            <person name="Kohler A."/>
            <person name="Barry K."/>
            <person name="Baskaran P."/>
            <person name="Daum C."/>
            <person name="Fauchery L."/>
            <person name="Ihrmark K."/>
            <person name="Kuo A."/>
            <person name="LaButti K."/>
            <person name="Lipzen A."/>
            <person name="Morin E."/>
            <person name="Grigoriev I.V."/>
            <person name="Henrissat B."/>
            <person name="Lindahl B."/>
            <person name="Martin F."/>
        </authorList>
    </citation>
    <scope>NUCLEOTIDE SEQUENCE</scope>
    <source>
        <strain evidence="2">JB14</strain>
    </source>
</reference>
<dbReference type="OrthoDB" id="2755229at2759"/>
<organism evidence="2 3">
    <name type="scientific">Gymnopus androsaceus JB14</name>
    <dbReference type="NCBI Taxonomy" id="1447944"/>
    <lineage>
        <taxon>Eukaryota</taxon>
        <taxon>Fungi</taxon>
        <taxon>Dikarya</taxon>
        <taxon>Basidiomycota</taxon>
        <taxon>Agaricomycotina</taxon>
        <taxon>Agaricomycetes</taxon>
        <taxon>Agaricomycetidae</taxon>
        <taxon>Agaricales</taxon>
        <taxon>Marasmiineae</taxon>
        <taxon>Omphalotaceae</taxon>
        <taxon>Gymnopus</taxon>
    </lineage>
</organism>
<keyword evidence="3" id="KW-1185">Reference proteome</keyword>
<evidence type="ECO:0000313" key="3">
    <source>
        <dbReference type="Proteomes" id="UP000799118"/>
    </source>
</evidence>
<feature type="region of interest" description="Disordered" evidence="1">
    <location>
        <begin position="1"/>
        <end position="85"/>
    </location>
</feature>
<feature type="region of interest" description="Disordered" evidence="1">
    <location>
        <begin position="431"/>
        <end position="477"/>
    </location>
</feature>
<dbReference type="EMBL" id="ML769507">
    <property type="protein sequence ID" value="KAE9396837.1"/>
    <property type="molecule type" value="Genomic_DNA"/>
</dbReference>
<proteinExistence type="predicted"/>
<protein>
    <submittedName>
        <fullName evidence="2">Uncharacterized protein</fullName>
    </submittedName>
</protein>